<dbReference type="PANTHER" id="PTHR10582:SF2">
    <property type="entry name" value="INACTIVE"/>
    <property type="match status" value="1"/>
</dbReference>
<keyword evidence="11" id="KW-1185">Reference proteome</keyword>
<accession>A0A9P6PT03</accession>
<dbReference type="Proteomes" id="UP000807716">
    <property type="component" value="Unassembled WGS sequence"/>
</dbReference>
<dbReference type="Pfam" id="PF00520">
    <property type="entry name" value="Ion_trans"/>
    <property type="match status" value="1"/>
</dbReference>
<name>A0A9P6PT03_9FUNG</name>
<dbReference type="OrthoDB" id="2330027at2759"/>
<feature type="compositionally biased region" description="Polar residues" evidence="7">
    <location>
        <begin position="1608"/>
        <end position="1620"/>
    </location>
</feature>
<comment type="subcellular location">
    <subcellularLocation>
        <location evidence="1">Membrane</location>
        <topology evidence="1">Multi-pass membrane protein</topology>
    </subcellularLocation>
</comment>
<dbReference type="GO" id="GO:0005886">
    <property type="term" value="C:plasma membrane"/>
    <property type="evidence" value="ECO:0007669"/>
    <property type="project" value="TreeGrafter"/>
</dbReference>
<dbReference type="GO" id="GO:0005216">
    <property type="term" value="F:monoatomic ion channel activity"/>
    <property type="evidence" value="ECO:0007669"/>
    <property type="project" value="InterPro"/>
</dbReference>
<feature type="region of interest" description="Disordered" evidence="7">
    <location>
        <begin position="1740"/>
        <end position="1805"/>
    </location>
</feature>
<dbReference type="GO" id="GO:0098703">
    <property type="term" value="P:calcium ion import across plasma membrane"/>
    <property type="evidence" value="ECO:0007669"/>
    <property type="project" value="TreeGrafter"/>
</dbReference>
<feature type="transmembrane region" description="Helical" evidence="8">
    <location>
        <begin position="1225"/>
        <end position="1247"/>
    </location>
</feature>
<feature type="compositionally biased region" description="Low complexity" evidence="7">
    <location>
        <begin position="1777"/>
        <end position="1796"/>
    </location>
</feature>
<evidence type="ECO:0000256" key="4">
    <source>
        <dbReference type="ARBA" id="ARBA00022989"/>
    </source>
</evidence>
<reference evidence="10" key="1">
    <citation type="journal article" date="2020" name="Fungal Divers.">
        <title>Resolving the Mortierellaceae phylogeny through synthesis of multi-gene phylogenetics and phylogenomics.</title>
        <authorList>
            <person name="Vandepol N."/>
            <person name="Liber J."/>
            <person name="Desiro A."/>
            <person name="Na H."/>
            <person name="Kennedy M."/>
            <person name="Barry K."/>
            <person name="Grigoriev I.V."/>
            <person name="Miller A.N."/>
            <person name="O'Donnell K."/>
            <person name="Stajich J.E."/>
            <person name="Bonito G."/>
        </authorList>
    </citation>
    <scope>NUCLEOTIDE SEQUENCE</scope>
    <source>
        <strain evidence="10">BC1065</strain>
    </source>
</reference>
<feature type="region of interest" description="Disordered" evidence="7">
    <location>
        <begin position="1575"/>
        <end position="1629"/>
    </location>
</feature>
<keyword evidence="5 8" id="KW-0472">Membrane</keyword>
<keyword evidence="2 8" id="KW-0812">Transmembrane</keyword>
<evidence type="ECO:0000256" key="7">
    <source>
        <dbReference type="SAM" id="MobiDB-lite"/>
    </source>
</evidence>
<evidence type="ECO:0000256" key="3">
    <source>
        <dbReference type="ARBA" id="ARBA00022737"/>
    </source>
</evidence>
<evidence type="ECO:0000259" key="9">
    <source>
        <dbReference type="Pfam" id="PF00520"/>
    </source>
</evidence>
<feature type="region of interest" description="Disordered" evidence="7">
    <location>
        <begin position="1105"/>
        <end position="1153"/>
    </location>
</feature>
<evidence type="ECO:0000256" key="8">
    <source>
        <dbReference type="SAM" id="Phobius"/>
    </source>
</evidence>
<feature type="transmembrane region" description="Helical" evidence="8">
    <location>
        <begin position="1451"/>
        <end position="1475"/>
    </location>
</feature>
<keyword evidence="6" id="KW-0175">Coiled coil</keyword>
<feature type="region of interest" description="Disordered" evidence="7">
    <location>
        <begin position="899"/>
        <end position="923"/>
    </location>
</feature>
<keyword evidence="3" id="KW-0677">Repeat</keyword>
<protein>
    <recommendedName>
        <fullName evidence="9">Ion transport domain-containing protein</fullName>
    </recommendedName>
</protein>
<feature type="coiled-coil region" evidence="6">
    <location>
        <begin position="1710"/>
        <end position="1737"/>
    </location>
</feature>
<evidence type="ECO:0000256" key="5">
    <source>
        <dbReference type="ARBA" id="ARBA00023136"/>
    </source>
</evidence>
<feature type="transmembrane region" description="Helical" evidence="8">
    <location>
        <begin position="1374"/>
        <end position="1394"/>
    </location>
</feature>
<organism evidence="10 11">
    <name type="scientific">Actinomortierella ambigua</name>
    <dbReference type="NCBI Taxonomy" id="1343610"/>
    <lineage>
        <taxon>Eukaryota</taxon>
        <taxon>Fungi</taxon>
        <taxon>Fungi incertae sedis</taxon>
        <taxon>Mucoromycota</taxon>
        <taxon>Mortierellomycotina</taxon>
        <taxon>Mortierellomycetes</taxon>
        <taxon>Mortierellales</taxon>
        <taxon>Mortierellaceae</taxon>
        <taxon>Actinomortierella</taxon>
    </lineage>
</organism>
<feature type="compositionally biased region" description="Basic and acidic residues" evidence="7">
    <location>
        <begin position="1134"/>
        <end position="1153"/>
    </location>
</feature>
<feature type="compositionally biased region" description="Low complexity" evidence="7">
    <location>
        <begin position="1591"/>
        <end position="1607"/>
    </location>
</feature>
<dbReference type="SUPFAM" id="SSF50969">
    <property type="entry name" value="YVTN repeat-like/Quinoprotein amine dehydrogenase"/>
    <property type="match status" value="1"/>
</dbReference>
<sequence>MTTKLAHQCSIDSEETNPYLAGELVEALRPQFFYKKRDGAHIQNYYVGQDLSPYRVPLEEWAPVLVEGQKGFKLEASFDHVPTGYYNIVWTIRRQDLCKIKGAFQIRVIVEYEKEPWHKARYEFKHKKRSIKKALKKTGWQSLVSTERIQVHPHVGGANITVVLNRSSKVHGFGIQFQKVELKPVATTTPGRFSKENFAAPDFRVHASDDPSFEAISRLEYSREAHYLAALVILKHSVRVQVWDIRDVQDSPNENIAYRGAAITIEHKHARHLAVGMSISPSGDQIAVFQEPRIGRWEANSQIIDAEFRLRVFRNPLVSPDSVVLDIEGGPATGTKSKRTSLEMEEIPIKYSFLHKMIGYGRFVSFADQEEEEDDSLPTPRRRMPARVHARVASFLHHQRQDNSMKPSVFVSCNGYYLDVFDSSSTKWTHLQTIELNNLSPLYSRRFTCESMMELIAGDRFLWFENGNRCCSVWDIMTGTNVSHIETTPVKLNDVRGNNTLSVSPHYEYLAIAGADGSISTYMIDSGVRLDKRKFPGATIEYIGFHGNQSSDLFVFVRDTITRDLKWLILDPFQLRSERPTRAIPVPTKDGAIMASFKEADSDDRNLVCVPNGPDIEFFWTSKPKSTALASMREQSKSTLMLDDFVKFSINADKDAMLSYEIKIVVFTIKNATGSSEPRPAQGIEIYATKDTDEVGIPERVFAMVPEPWVWLDLEEDAIKQPKPLSAFFLPCKTRFVVLGSYTVQVWNMPTKTESRCTLYFYWSQPLAKPQGGIKKVQSFYRPIRSSQFHQDESGRQWISVNLGSKKYPQYEEFDVHSPGVSDRLLLLQYCVQSIYLLAVTHLFASTGGDPDNLKAFSKVSIIDFNDQARSIRRFAQEHINRTIPIKGLDIYHIDRPHTSAVPGPEDVRPTSTDPSPNLERASRDNAINPKLTSILLQLVDPDYFLVSNTTFIVAVLGSGECNWIPPQDIRLNPVLKAAKSGNTSLTQSLIDYCVLMTRKRHPYYMLSVIQSVEVLAEHFPDMLKDTFVKVSYVPALPYALSTSRIYMFRRRWNVHLGPIEAALEYFGILHPRSNDEVSRPVYQMQPHLDAKRVPDGDPRITVFPNDNIGGGGGGSSSMNGTTNSTGGGNGGGHMHDFERLSSRRPASDESSRSKRAMIATMYDRQVFVAPFPCFSTYADPNSTDNRATYFSRLAGRNFFDSPAMKATLVFRWYRYGFIFWLMRFLYLLAFYAIFSVITAHVISVSANPSTEEDINRRYLTEPWKHLLLANAIMGAPLLILEGWQMAKEGWFSYSRSLFNFVDCLSVGLVITSNALMLVNSNRNPAEDKGLGPQQVWVVGFSILIMYLHLLFELRVIRSLGIFVNIIISITKKIIIFLILFTVLIVGFSHALLYSTHTHEASCVPGSGGCDLAETSTKYPDKFFAAVAATYFFVAGRWDPLDKELDTPSDVAFHVIMIIFLVFTVILLLNVLIAIMNMAYEECREEGELAWLKQWSQVLDEFAHIFLSPWQKQTYLPDYVYYEATTKEVMSYTEENNLANWESTSIGSTGASKMEGGKYTFVALGREDLALTMPGYSSPSGTLKKPPSPSPSQQQQQQQQQQAPPASGSTLVPSSSSNTPVIEPIVTTGERLTPTETIIARAAEAPIVVPTDTPAKSSDSFSVQYEEYCDRYEVYHNRFDHILEEEFELLEETEDCTSEAHDQQEHTEAREKLQAELNLMQTSVQALSREMKQMLEENQIPLEGGRGARSTPSIVEPAPAAPSVTATTEPGPSVSKPSASPLSGTTTLLPRLTTSSGEGGQGYFDNTATEAAQSTPAVELTLDMVRLRELYFMTLDLENNIQQELNSE</sequence>
<feature type="transmembrane region" description="Helical" evidence="8">
    <location>
        <begin position="1298"/>
        <end position="1316"/>
    </location>
</feature>
<proteinExistence type="predicted"/>
<feature type="transmembrane region" description="Helical" evidence="8">
    <location>
        <begin position="1336"/>
        <end position="1354"/>
    </location>
</feature>
<dbReference type="PANTHER" id="PTHR10582">
    <property type="entry name" value="TRANSIENT RECEPTOR POTENTIAL ION CHANNEL PROTEIN"/>
    <property type="match status" value="1"/>
</dbReference>
<dbReference type="InterPro" id="IPR005821">
    <property type="entry name" value="Ion_trans_dom"/>
</dbReference>
<dbReference type="EMBL" id="JAAAJB010000691">
    <property type="protein sequence ID" value="KAG0252087.1"/>
    <property type="molecule type" value="Genomic_DNA"/>
</dbReference>
<evidence type="ECO:0000256" key="1">
    <source>
        <dbReference type="ARBA" id="ARBA00004141"/>
    </source>
</evidence>
<feature type="compositionally biased region" description="Low complexity" evidence="7">
    <location>
        <begin position="1755"/>
        <end position="1770"/>
    </location>
</feature>
<evidence type="ECO:0000256" key="6">
    <source>
        <dbReference type="SAM" id="Coils"/>
    </source>
</evidence>
<gene>
    <name evidence="10" type="ORF">DFQ27_008297</name>
</gene>
<evidence type="ECO:0000256" key="2">
    <source>
        <dbReference type="ARBA" id="ARBA00022692"/>
    </source>
</evidence>
<dbReference type="InterPro" id="IPR011044">
    <property type="entry name" value="Quino_amine_DH_bsu"/>
</dbReference>
<comment type="caution">
    <text evidence="10">The sequence shown here is derived from an EMBL/GenBank/DDBJ whole genome shotgun (WGS) entry which is preliminary data.</text>
</comment>
<evidence type="ECO:0000313" key="11">
    <source>
        <dbReference type="Proteomes" id="UP000807716"/>
    </source>
</evidence>
<evidence type="ECO:0000313" key="10">
    <source>
        <dbReference type="EMBL" id="KAG0252087.1"/>
    </source>
</evidence>
<dbReference type="InterPro" id="IPR024862">
    <property type="entry name" value="TRPV"/>
</dbReference>
<keyword evidence="4 8" id="KW-1133">Transmembrane helix</keyword>
<feature type="domain" description="Ion transport" evidence="9">
    <location>
        <begin position="1233"/>
        <end position="1486"/>
    </location>
</feature>